<gene>
    <name evidence="3" type="ORF">CQ394_14555</name>
</gene>
<reference evidence="3 4" key="1">
    <citation type="submission" date="2017-10" db="EMBL/GenBank/DDBJ databases">
        <title>Effective Description of Clostridium neonatale sp. nov. linked to necrotizing enterocolitis in neonates and a clarification of species assignable to the genus Clostridium (Prazmowski 1880) emend. Lawson and Rainey 2016.</title>
        <authorList>
            <person name="Bernard K."/>
            <person name="Burdz T."/>
            <person name="Wiebe D."/>
            <person name="Balcewich B."/>
            <person name="Alfa M."/>
            <person name="Bernier A.-M."/>
        </authorList>
    </citation>
    <scope>NUCLEOTIDE SEQUENCE [LARGE SCALE GENOMIC DNA]</scope>
    <source>
        <strain evidence="3 4">LCDC99A005</strain>
    </source>
</reference>
<dbReference type="InterPro" id="IPR036890">
    <property type="entry name" value="HATPase_C_sf"/>
</dbReference>
<proteinExistence type="predicted"/>
<feature type="transmembrane region" description="Helical" evidence="1">
    <location>
        <begin position="104"/>
        <end position="123"/>
    </location>
</feature>
<dbReference type="EMBL" id="PDCJ01000002">
    <property type="protein sequence ID" value="PEG29867.1"/>
    <property type="molecule type" value="Genomic_DNA"/>
</dbReference>
<feature type="transmembrane region" description="Helical" evidence="1">
    <location>
        <begin position="163"/>
        <end position="181"/>
    </location>
</feature>
<dbReference type="STRING" id="137838.GCA_001458595_01141"/>
<feature type="transmembrane region" description="Helical" evidence="1">
    <location>
        <begin position="37"/>
        <end position="57"/>
    </location>
</feature>
<keyword evidence="1" id="KW-0812">Transmembrane</keyword>
<evidence type="ECO:0000256" key="1">
    <source>
        <dbReference type="SAM" id="Phobius"/>
    </source>
</evidence>
<evidence type="ECO:0000259" key="2">
    <source>
        <dbReference type="Pfam" id="PF14501"/>
    </source>
</evidence>
<feature type="transmembrane region" description="Helical" evidence="1">
    <location>
        <begin position="201"/>
        <end position="219"/>
    </location>
</feature>
<feature type="transmembrane region" description="Helical" evidence="1">
    <location>
        <begin position="129"/>
        <end position="151"/>
    </location>
</feature>
<dbReference type="Proteomes" id="UP000220840">
    <property type="component" value="Unassembled WGS sequence"/>
</dbReference>
<keyword evidence="1" id="KW-1133">Transmembrane helix</keyword>
<comment type="caution">
    <text evidence="3">The sequence shown here is derived from an EMBL/GenBank/DDBJ whole genome shotgun (WGS) entry which is preliminary data.</text>
</comment>
<dbReference type="RefSeq" id="WP_058294033.1">
    <property type="nucleotide sequence ID" value="NZ_PDCJ01000002.1"/>
</dbReference>
<dbReference type="Gene3D" id="3.30.565.10">
    <property type="entry name" value="Histidine kinase-like ATPase, C-terminal domain"/>
    <property type="match status" value="1"/>
</dbReference>
<accession>A0A2A7MEB8</accession>
<name>A0A2A7MEB8_9CLOT</name>
<keyword evidence="1" id="KW-0472">Membrane</keyword>
<dbReference type="AlphaFoldDB" id="A0A2A7MEB8"/>
<dbReference type="GO" id="GO:0042802">
    <property type="term" value="F:identical protein binding"/>
    <property type="evidence" value="ECO:0007669"/>
    <property type="project" value="TreeGrafter"/>
</dbReference>
<dbReference type="Pfam" id="PF14501">
    <property type="entry name" value="HATPase_c_5"/>
    <property type="match status" value="1"/>
</dbReference>
<sequence length="440" mass="51489">MSNKIMIIEIILKLLPSFCIIFMVFSKKFRFSIWTTAIITVAVSALIIKSVIIFYDYDLYAKENLFCSLIYFLPILVSLMLMIKASVFQILFVYFLTKTYMDSVNLFSLSFSIIFFNCNYGNFSYKYYFLSKIIVLVLSYPILNMFILNLLRSLIDEEGQIVFWRYFWIIPASFYAIYRVIMPSSHESQINELIQTSFLVTYVWSIGLFLSYFIILHTFSEIIKNGKIKEELEISKIKVSLQREQYDMLKKNIEESRRMRHDLKHYIIALKGLVDKEDIEGVRNYVYDYCRDAELDEGIPICKNYAVDSIIQHYLRVAKKNLIKIKIAINIPKELYKLENDLCIILGNLLENAIEACIRQLKEEKFINLSIKMQDEKIIAILIENSFEGKINCRNGIFISSKRNEAGIGIESVKSIAKKHCGIANFKYNNNIFEVSILIN</sequence>
<protein>
    <submittedName>
        <fullName evidence="3">ATP-binding protein</fullName>
    </submittedName>
</protein>
<evidence type="ECO:0000313" key="3">
    <source>
        <dbReference type="EMBL" id="PEG29867.1"/>
    </source>
</evidence>
<keyword evidence="3" id="KW-0067">ATP-binding</keyword>
<organism evidence="3 4">
    <name type="scientific">Clostridium neonatale</name>
    <dbReference type="NCBI Taxonomy" id="137838"/>
    <lineage>
        <taxon>Bacteria</taxon>
        <taxon>Bacillati</taxon>
        <taxon>Bacillota</taxon>
        <taxon>Clostridia</taxon>
        <taxon>Eubacteriales</taxon>
        <taxon>Clostridiaceae</taxon>
        <taxon>Clostridium</taxon>
    </lineage>
</organism>
<dbReference type="OrthoDB" id="1634477at2"/>
<dbReference type="PANTHER" id="PTHR40448">
    <property type="entry name" value="TWO-COMPONENT SENSOR HISTIDINE KINASE"/>
    <property type="match status" value="1"/>
</dbReference>
<dbReference type="SUPFAM" id="SSF55874">
    <property type="entry name" value="ATPase domain of HSP90 chaperone/DNA topoisomerase II/histidine kinase"/>
    <property type="match status" value="1"/>
</dbReference>
<keyword evidence="3" id="KW-0547">Nucleotide-binding</keyword>
<dbReference type="PANTHER" id="PTHR40448:SF1">
    <property type="entry name" value="TWO-COMPONENT SENSOR HISTIDINE KINASE"/>
    <property type="match status" value="1"/>
</dbReference>
<dbReference type="GO" id="GO:0005524">
    <property type="term" value="F:ATP binding"/>
    <property type="evidence" value="ECO:0007669"/>
    <property type="project" value="UniProtKB-KW"/>
</dbReference>
<dbReference type="CDD" id="cd16935">
    <property type="entry name" value="HATPase_AgrC-ComD-like"/>
    <property type="match status" value="1"/>
</dbReference>
<evidence type="ECO:0000313" key="4">
    <source>
        <dbReference type="Proteomes" id="UP000220840"/>
    </source>
</evidence>
<feature type="domain" description="Sensor histidine kinase NatK-like C-terminal" evidence="2">
    <location>
        <begin position="341"/>
        <end position="439"/>
    </location>
</feature>
<feature type="transmembrane region" description="Helical" evidence="1">
    <location>
        <begin position="6"/>
        <end position="25"/>
    </location>
</feature>
<keyword evidence="4" id="KW-1185">Reference proteome</keyword>
<feature type="transmembrane region" description="Helical" evidence="1">
    <location>
        <begin position="69"/>
        <end position="97"/>
    </location>
</feature>
<dbReference type="InterPro" id="IPR032834">
    <property type="entry name" value="NatK-like_C"/>
</dbReference>